<proteinExistence type="predicted"/>
<dbReference type="SUPFAM" id="SSF53474">
    <property type="entry name" value="alpha/beta-Hydrolases"/>
    <property type="match status" value="1"/>
</dbReference>
<dbReference type="AlphaFoldDB" id="A0A3S3UWN6"/>
<dbReference type="InterPro" id="IPR029058">
    <property type="entry name" value="AB_hydrolase_fold"/>
</dbReference>
<name>A0A3S3UWN6_9RHOB</name>
<evidence type="ECO:0000313" key="3">
    <source>
        <dbReference type="EMBL" id="RWY37666.1"/>
    </source>
</evidence>
<evidence type="ECO:0000256" key="1">
    <source>
        <dbReference type="ARBA" id="ARBA00022801"/>
    </source>
</evidence>
<gene>
    <name evidence="3" type="ORF">EP867_16685</name>
</gene>
<evidence type="ECO:0000259" key="2">
    <source>
        <dbReference type="Pfam" id="PF07859"/>
    </source>
</evidence>
<evidence type="ECO:0000313" key="4">
    <source>
        <dbReference type="Proteomes" id="UP000287168"/>
    </source>
</evidence>
<dbReference type="PANTHER" id="PTHR48081:SF8">
    <property type="entry name" value="ALPHA_BETA HYDROLASE FOLD-3 DOMAIN-CONTAINING PROTEIN-RELATED"/>
    <property type="match status" value="1"/>
</dbReference>
<feature type="domain" description="Alpha/beta hydrolase fold-3" evidence="2">
    <location>
        <begin position="80"/>
        <end position="283"/>
    </location>
</feature>
<dbReference type="RefSeq" id="WP_128490604.1">
    <property type="nucleotide sequence ID" value="NZ_JBHLXB010000089.1"/>
</dbReference>
<accession>A0A3S3UWN6</accession>
<dbReference type="InterPro" id="IPR013094">
    <property type="entry name" value="AB_hydrolase_3"/>
</dbReference>
<dbReference type="GO" id="GO:0016787">
    <property type="term" value="F:hydrolase activity"/>
    <property type="evidence" value="ECO:0007669"/>
    <property type="project" value="UniProtKB-KW"/>
</dbReference>
<comment type="caution">
    <text evidence="3">The sequence shown here is derived from an EMBL/GenBank/DDBJ whole genome shotgun (WGS) entry which is preliminary data.</text>
</comment>
<dbReference type="Pfam" id="PF07859">
    <property type="entry name" value="Abhydrolase_3"/>
    <property type="match status" value="1"/>
</dbReference>
<dbReference type="PANTHER" id="PTHR48081">
    <property type="entry name" value="AB HYDROLASE SUPERFAMILY PROTEIN C4A8.06C"/>
    <property type="match status" value="1"/>
</dbReference>
<dbReference type="EMBL" id="SBLC01000041">
    <property type="protein sequence ID" value="RWY37666.1"/>
    <property type="molecule type" value="Genomic_DNA"/>
</dbReference>
<reference evidence="3 4" key="1">
    <citation type="journal article" date="2015" name="Int. J. Syst. Evol. Microbiol.">
        <title>Gemmobacter intermedius sp. nov., isolated from a white stork (Ciconia ciconia).</title>
        <authorList>
            <person name="Kampfer P."/>
            <person name="Jerzak L."/>
            <person name="Wilharm G."/>
            <person name="Golke J."/>
            <person name="Busse H.J."/>
            <person name="Glaeser S.P."/>
        </authorList>
    </citation>
    <scope>NUCLEOTIDE SEQUENCE [LARGE SCALE GENOMIC DNA]</scope>
    <source>
        <strain evidence="3 4">119/4</strain>
    </source>
</reference>
<organism evidence="3 4">
    <name type="scientific">Falsigemmobacter intermedius</name>
    <dbReference type="NCBI Taxonomy" id="1553448"/>
    <lineage>
        <taxon>Bacteria</taxon>
        <taxon>Pseudomonadati</taxon>
        <taxon>Pseudomonadota</taxon>
        <taxon>Alphaproteobacteria</taxon>
        <taxon>Rhodobacterales</taxon>
        <taxon>Paracoccaceae</taxon>
        <taxon>Falsigemmobacter</taxon>
    </lineage>
</organism>
<dbReference type="OrthoDB" id="9806180at2"/>
<protein>
    <submittedName>
        <fullName evidence="3">Alpha/beta hydrolase</fullName>
    </submittedName>
</protein>
<dbReference type="InterPro" id="IPR050300">
    <property type="entry name" value="GDXG_lipolytic_enzyme"/>
</dbReference>
<sequence>MPLSAEATALIALWSKAFPEGLHGLPVAQVRARQAELTRMAPRGPEVGEVADFTIPGQAGDIPVRLYQPQTAPDGPAPVLIWAHGGAFALGSLDGADAICRTLVAASGVALLSVDYRLAPEHRFPAGLEDLLSVLRWLPDGGAARGLDAARFAIGGDSAGATLTAAACLQLRDEGGPQAALQLLFYPTTLMRISSYEHVDAPIVPSGMANHFWQLYVRSGADFRNPLCAPMMAEHLRDLPPAFLAIPEVDSTRADQEAYAHRLAADGVLTTLRVYPGTPHGFLAMTGGLAEARDALRDSAGALAAALR</sequence>
<keyword evidence="1 3" id="KW-0378">Hydrolase</keyword>
<keyword evidence="4" id="KW-1185">Reference proteome</keyword>
<dbReference type="Gene3D" id="3.40.50.1820">
    <property type="entry name" value="alpha/beta hydrolase"/>
    <property type="match status" value="1"/>
</dbReference>
<dbReference type="Proteomes" id="UP000287168">
    <property type="component" value="Unassembled WGS sequence"/>
</dbReference>